<gene>
    <name evidence="1" type="ORF">SDC9_168042</name>
</gene>
<evidence type="ECO:0000313" key="1">
    <source>
        <dbReference type="EMBL" id="MPN20663.1"/>
    </source>
</evidence>
<dbReference type="Pfam" id="PF14045">
    <property type="entry name" value="YIEGIA"/>
    <property type="match status" value="1"/>
</dbReference>
<comment type="caution">
    <text evidence="1">The sequence shown here is derived from an EMBL/GenBank/DDBJ whole genome shotgun (WGS) entry which is preliminary data.</text>
</comment>
<accession>A0A645G9U5</accession>
<dbReference type="InterPro" id="IPR025918">
    <property type="entry name" value="YIEGIA"/>
</dbReference>
<sequence length="133" mass="14896">MGAICTARPGNIEIRGSDLYVDDMFVTSLLGSEQSRELFLREGVAAVLTAKDTASRVTLENFGQRQAILFEVIRSLGVKRYQFMERNFATGKVILAFVPILNDPDLLLETIRKTPVLESSRKVKRTMRMGRGS</sequence>
<reference evidence="1" key="1">
    <citation type="submission" date="2019-08" db="EMBL/GenBank/DDBJ databases">
        <authorList>
            <person name="Kucharzyk K."/>
            <person name="Murdoch R.W."/>
            <person name="Higgins S."/>
            <person name="Loffler F."/>
        </authorList>
    </citation>
    <scope>NUCLEOTIDE SEQUENCE</scope>
</reference>
<proteinExistence type="predicted"/>
<name>A0A645G9U5_9ZZZZ</name>
<dbReference type="AlphaFoldDB" id="A0A645G9U5"/>
<organism evidence="1">
    <name type="scientific">bioreactor metagenome</name>
    <dbReference type="NCBI Taxonomy" id="1076179"/>
    <lineage>
        <taxon>unclassified sequences</taxon>
        <taxon>metagenomes</taxon>
        <taxon>ecological metagenomes</taxon>
    </lineage>
</organism>
<protein>
    <submittedName>
        <fullName evidence="1">Uncharacterized protein</fullName>
    </submittedName>
</protein>
<dbReference type="EMBL" id="VSSQ01068478">
    <property type="protein sequence ID" value="MPN20663.1"/>
    <property type="molecule type" value="Genomic_DNA"/>
</dbReference>